<evidence type="ECO:0000313" key="1">
    <source>
        <dbReference type="EMBL" id="MCD7469876.1"/>
    </source>
</evidence>
<proteinExistence type="predicted"/>
<protein>
    <submittedName>
        <fullName evidence="1">Uncharacterized protein</fullName>
    </submittedName>
</protein>
<gene>
    <name evidence="1" type="ORF">HAX54_009286</name>
</gene>
<comment type="caution">
    <text evidence="1">The sequence shown here is derived from an EMBL/GenBank/DDBJ whole genome shotgun (WGS) entry which is preliminary data.</text>
</comment>
<reference evidence="1 2" key="1">
    <citation type="journal article" date="2021" name="BMC Genomics">
        <title>Datura genome reveals duplications of psychoactive alkaloid biosynthetic genes and high mutation rate following tissue culture.</title>
        <authorList>
            <person name="Rajewski A."/>
            <person name="Carter-House D."/>
            <person name="Stajich J."/>
            <person name="Litt A."/>
        </authorList>
    </citation>
    <scope>NUCLEOTIDE SEQUENCE [LARGE SCALE GENOMIC DNA]</scope>
    <source>
        <strain evidence="1">AR-01</strain>
    </source>
</reference>
<keyword evidence="2" id="KW-1185">Reference proteome</keyword>
<evidence type="ECO:0000313" key="2">
    <source>
        <dbReference type="Proteomes" id="UP000823775"/>
    </source>
</evidence>
<dbReference type="EMBL" id="JACEIK010001500">
    <property type="protein sequence ID" value="MCD7469876.1"/>
    <property type="molecule type" value="Genomic_DNA"/>
</dbReference>
<organism evidence="1 2">
    <name type="scientific">Datura stramonium</name>
    <name type="common">Jimsonweed</name>
    <name type="synonym">Common thornapple</name>
    <dbReference type="NCBI Taxonomy" id="4076"/>
    <lineage>
        <taxon>Eukaryota</taxon>
        <taxon>Viridiplantae</taxon>
        <taxon>Streptophyta</taxon>
        <taxon>Embryophyta</taxon>
        <taxon>Tracheophyta</taxon>
        <taxon>Spermatophyta</taxon>
        <taxon>Magnoliopsida</taxon>
        <taxon>eudicotyledons</taxon>
        <taxon>Gunneridae</taxon>
        <taxon>Pentapetalae</taxon>
        <taxon>asterids</taxon>
        <taxon>lamiids</taxon>
        <taxon>Solanales</taxon>
        <taxon>Solanaceae</taxon>
        <taxon>Solanoideae</taxon>
        <taxon>Datureae</taxon>
        <taxon>Datura</taxon>
    </lineage>
</organism>
<feature type="non-terminal residue" evidence="1">
    <location>
        <position position="1"/>
    </location>
</feature>
<dbReference type="Proteomes" id="UP000823775">
    <property type="component" value="Unassembled WGS sequence"/>
</dbReference>
<sequence length="114" mass="12425">LCYSGSDNCEVVFTAIKVGTCRSLPQGPSFGTALFLSKVEFLLAFPFDLCQTPLLLLPGGMIHSTSVTGAGEHFTKCALTASEIFEIQSEQETLDRRTLRVILDNEGLRLVKTL</sequence>
<accession>A0ABS8TGE0</accession>
<name>A0ABS8TGE0_DATST</name>